<dbReference type="Proteomes" id="UP000263486">
    <property type="component" value="Unassembled WGS sequence"/>
</dbReference>
<comment type="caution">
    <text evidence="1">The sequence shown here is derived from an EMBL/GenBank/DDBJ whole genome shotgun (WGS) entry which is preliminary data.</text>
</comment>
<dbReference type="InterPro" id="IPR026350">
    <property type="entry name" value="GxxExxY"/>
</dbReference>
<evidence type="ECO:0000313" key="2">
    <source>
        <dbReference type="Proteomes" id="UP000263486"/>
    </source>
</evidence>
<gene>
    <name evidence="1" type="ORF">DYH56_13570</name>
</gene>
<dbReference type="Pfam" id="PF13366">
    <property type="entry name" value="PDDEXK_3"/>
    <property type="match status" value="1"/>
</dbReference>
<sequence length="124" mass="14477">MLLYKDLSYQVVGLAMKVHRDLGTGFLEKVYENALMILFEKNKINAEQQKYLEILYYEKNIGDYVADIVVENSIILELKTVEKITGIHIAQTMNYLKITGMKLGIILNFKNEKLEYRRVVLENN</sequence>
<reference evidence="1 2" key="1">
    <citation type="submission" date="2018-08" db="EMBL/GenBank/DDBJ databases">
        <title>Draft genome sequence of Psychrilyobacter sp. strain SD5 isolated from Black Sea water.</title>
        <authorList>
            <person name="Yadav S."/>
            <person name="Villanueva L."/>
            <person name="Damste J.S.S."/>
        </authorList>
    </citation>
    <scope>NUCLEOTIDE SEQUENCE [LARGE SCALE GENOMIC DNA]</scope>
    <source>
        <strain evidence="1 2">SD5</strain>
    </source>
</reference>
<keyword evidence="2" id="KW-1185">Reference proteome</keyword>
<organism evidence="1 2">
    <name type="scientific">Psychrilyobacter piezotolerans</name>
    <dbReference type="NCBI Taxonomy" id="2293438"/>
    <lineage>
        <taxon>Bacteria</taxon>
        <taxon>Fusobacteriati</taxon>
        <taxon>Fusobacteriota</taxon>
        <taxon>Fusobacteriia</taxon>
        <taxon>Fusobacteriales</taxon>
        <taxon>Fusobacteriaceae</taxon>
        <taxon>Psychrilyobacter</taxon>
    </lineage>
</organism>
<evidence type="ECO:0000313" key="1">
    <source>
        <dbReference type="EMBL" id="REI39740.1"/>
    </source>
</evidence>
<dbReference type="EMBL" id="QUAJ01000033">
    <property type="protein sequence ID" value="REI39740.1"/>
    <property type="molecule type" value="Genomic_DNA"/>
</dbReference>
<name>A0ABX9KDS2_9FUSO</name>
<dbReference type="NCBIfam" id="TIGR04256">
    <property type="entry name" value="GxxExxY"/>
    <property type="match status" value="1"/>
</dbReference>
<proteinExistence type="predicted"/>
<protein>
    <submittedName>
        <fullName evidence="1">GxxExxY protein</fullName>
    </submittedName>
</protein>
<accession>A0ABX9KDS2</accession>